<dbReference type="PANTHER" id="PTHR36503:SF3">
    <property type="entry name" value="BLR0126 PROTEIN"/>
    <property type="match status" value="1"/>
</dbReference>
<evidence type="ECO:0000259" key="1">
    <source>
        <dbReference type="PROSITE" id="PS51819"/>
    </source>
</evidence>
<dbReference type="AlphaFoldDB" id="A0AAU8DST9"/>
<dbReference type="Pfam" id="PF00903">
    <property type="entry name" value="Glyoxalase"/>
    <property type="match status" value="1"/>
</dbReference>
<dbReference type="InterPro" id="IPR004360">
    <property type="entry name" value="Glyas_Fos-R_dOase_dom"/>
</dbReference>
<reference evidence="2" key="1">
    <citation type="submission" date="2024-05" db="EMBL/GenBank/DDBJ databases">
        <authorList>
            <person name="Cai S.Y."/>
            <person name="Jin L.M."/>
            <person name="Li H.R."/>
        </authorList>
    </citation>
    <scope>NUCLEOTIDE SEQUENCE</scope>
    <source>
        <strain evidence="2">A5-74</strain>
    </source>
</reference>
<protein>
    <submittedName>
        <fullName evidence="2">VOC family protein</fullName>
    </submittedName>
</protein>
<evidence type="ECO:0000313" key="2">
    <source>
        <dbReference type="EMBL" id="XCG63909.1"/>
    </source>
</evidence>
<proteinExistence type="predicted"/>
<accession>A0AAU8DST9</accession>
<organism evidence="2">
    <name type="scientific">Nakamurella sp. A5-74</name>
    <dbReference type="NCBI Taxonomy" id="3158264"/>
    <lineage>
        <taxon>Bacteria</taxon>
        <taxon>Bacillati</taxon>
        <taxon>Actinomycetota</taxon>
        <taxon>Actinomycetes</taxon>
        <taxon>Nakamurellales</taxon>
        <taxon>Nakamurellaceae</taxon>
        <taxon>Nakamurella</taxon>
    </lineage>
</organism>
<dbReference type="EMBL" id="CP159218">
    <property type="protein sequence ID" value="XCG63909.1"/>
    <property type="molecule type" value="Genomic_DNA"/>
</dbReference>
<dbReference type="InterPro" id="IPR037523">
    <property type="entry name" value="VOC_core"/>
</dbReference>
<gene>
    <name evidence="2" type="ORF">ABLG96_00740</name>
</gene>
<dbReference type="RefSeq" id="WP_353649524.1">
    <property type="nucleotide sequence ID" value="NZ_CP159218.1"/>
</dbReference>
<dbReference type="PROSITE" id="PS51819">
    <property type="entry name" value="VOC"/>
    <property type="match status" value="1"/>
</dbReference>
<dbReference type="Gene3D" id="3.10.180.10">
    <property type="entry name" value="2,3-Dihydroxybiphenyl 1,2-Dioxygenase, domain 1"/>
    <property type="match status" value="1"/>
</dbReference>
<name>A0AAU8DST9_9ACTN</name>
<feature type="domain" description="VOC" evidence="1">
    <location>
        <begin position="2"/>
        <end position="123"/>
    </location>
</feature>
<dbReference type="PANTHER" id="PTHR36503">
    <property type="entry name" value="BLR2520 PROTEIN"/>
    <property type="match status" value="1"/>
</dbReference>
<dbReference type="InterPro" id="IPR029068">
    <property type="entry name" value="Glyas_Bleomycin-R_OHBP_Dase"/>
</dbReference>
<sequence length="131" mass="14414">MHIKSSTISLTVADVRTSVRFFVDHLGYAEQLAADGFASLSHDGGGVDLVFLQRGIDILPEHLRDQQASGVILAFVVEDLDGELARLQREGVVITLPLREEEWGERLFMVEDPNGIAVELVQWNTDSGPEA</sequence>
<dbReference type="SUPFAM" id="SSF54593">
    <property type="entry name" value="Glyoxalase/Bleomycin resistance protein/Dihydroxybiphenyl dioxygenase"/>
    <property type="match status" value="1"/>
</dbReference>